<proteinExistence type="predicted"/>
<dbReference type="Proteomes" id="UP000201623">
    <property type="component" value="Segment"/>
</dbReference>
<reference evidence="1 2" key="1">
    <citation type="submission" date="2014-10" db="EMBL/GenBank/DDBJ databases">
        <title>A new lytic Salmonella pullorum phage and its enzyme lys52.</title>
        <authorList>
            <person name="Bao H."/>
        </authorList>
    </citation>
    <scope>NUCLEOTIDE SEQUENCE [LARGE SCALE GENOMIC DNA]</scope>
</reference>
<protein>
    <submittedName>
        <fullName evidence="1">Uncharacterized protein</fullName>
    </submittedName>
</protein>
<name>A0A0D4D9W5_9CAUD</name>
<organism evidence="1 2">
    <name type="scientific">Salmonella phage vB_SPuM_SP116</name>
    <dbReference type="NCBI Taxonomy" id="1567025"/>
    <lineage>
        <taxon>Viruses</taxon>
        <taxon>Duplodnaviria</taxon>
        <taxon>Heunggongvirae</taxon>
        <taxon>Uroviricota</taxon>
        <taxon>Caudoviricetes</taxon>
        <taxon>Andersonviridae</taxon>
        <taxon>Ounavirinae</taxon>
        <taxon>Felixounavirus</taxon>
        <taxon>Felixounavirus SP116</taxon>
    </lineage>
</organism>
<dbReference type="GeneID" id="24725623"/>
<dbReference type="OrthoDB" id="39138at10239"/>
<keyword evidence="2" id="KW-1185">Reference proteome</keyword>
<gene>
    <name evidence="1" type="ORF">HB2014_15</name>
</gene>
<dbReference type="RefSeq" id="YP_009146260.1">
    <property type="nucleotide sequence ID" value="NC_027329.1"/>
</dbReference>
<dbReference type="KEGG" id="vg:24725623"/>
<dbReference type="EMBL" id="KP010413">
    <property type="protein sequence ID" value="AJT60591.1"/>
    <property type="molecule type" value="Genomic_DNA"/>
</dbReference>
<evidence type="ECO:0000313" key="1">
    <source>
        <dbReference type="EMBL" id="AJT60591.1"/>
    </source>
</evidence>
<sequence>MQVDFCREICRENFELQRENPFSNCAGNLQRAFSFSKRADKNQVGQEKSF</sequence>
<evidence type="ECO:0000313" key="2">
    <source>
        <dbReference type="Proteomes" id="UP000201623"/>
    </source>
</evidence>
<accession>A0A0D4D9W5</accession>